<dbReference type="EMBL" id="SRXU01000001">
    <property type="protein sequence ID" value="TGX45612.1"/>
    <property type="molecule type" value="Genomic_DNA"/>
</dbReference>
<dbReference type="InterPro" id="IPR005182">
    <property type="entry name" value="YdbS-like_PH"/>
</dbReference>
<dbReference type="RefSeq" id="WP_135981596.1">
    <property type="nucleotide sequence ID" value="NZ_JAASQM010000001.1"/>
</dbReference>
<comment type="caution">
    <text evidence="3">The sequence shown here is derived from an EMBL/GenBank/DDBJ whole genome shotgun (WGS) entry which is preliminary data.</text>
</comment>
<sequence>MPLQPLEPGQLNVLRARGAVMALGLLVPAAVVEIALADRLPVHGVLAGVALLLGIWLAIVAPPRRWRHWGYAFTGSELHVAHGWWTQVHTIVPVVRVQHIDVAQGPLERGFGVARLMLHTAGTDQTVVALPGITRATAEEIRDAIRARIGSAA</sequence>
<dbReference type="PANTHER" id="PTHR34473">
    <property type="entry name" value="UPF0699 TRANSMEMBRANE PROTEIN YDBS"/>
    <property type="match status" value="1"/>
</dbReference>
<evidence type="ECO:0000313" key="4">
    <source>
        <dbReference type="Proteomes" id="UP000309848"/>
    </source>
</evidence>
<reference evidence="3 4" key="1">
    <citation type="submission" date="2019-04" db="EMBL/GenBank/DDBJ databases">
        <title>Sphingomonas psychrotolerans sp. nov., isolated from soil in the Tianshan Mountains, Xinjiang, China.</title>
        <authorList>
            <person name="Luo Y."/>
            <person name="Sheng H."/>
        </authorList>
    </citation>
    <scope>NUCLEOTIDE SEQUENCE [LARGE SCALE GENOMIC DNA]</scope>
    <source>
        <strain evidence="3 4">KIS18-15</strain>
    </source>
</reference>
<dbReference type="PANTHER" id="PTHR34473:SF2">
    <property type="entry name" value="UPF0699 TRANSMEMBRANE PROTEIN YDBT"/>
    <property type="match status" value="1"/>
</dbReference>
<evidence type="ECO:0000259" key="2">
    <source>
        <dbReference type="Pfam" id="PF03703"/>
    </source>
</evidence>
<keyword evidence="1" id="KW-1133">Transmembrane helix</keyword>
<protein>
    <recommendedName>
        <fullName evidence="2">YdbS-like PH domain-containing protein</fullName>
    </recommendedName>
</protein>
<feature type="transmembrane region" description="Helical" evidence="1">
    <location>
        <begin position="43"/>
        <end position="61"/>
    </location>
</feature>
<evidence type="ECO:0000313" key="3">
    <source>
        <dbReference type="EMBL" id="TGX45612.1"/>
    </source>
</evidence>
<accession>A0A4V3QXA2</accession>
<keyword evidence="4" id="KW-1185">Reference proteome</keyword>
<dbReference type="Pfam" id="PF03703">
    <property type="entry name" value="bPH_2"/>
    <property type="match status" value="1"/>
</dbReference>
<gene>
    <name evidence="3" type="ORF">E5A74_00055</name>
</gene>
<feature type="transmembrane region" description="Helical" evidence="1">
    <location>
        <begin position="20"/>
        <end position="37"/>
    </location>
</feature>
<name>A0A4V3QXA2_9SPHN</name>
<proteinExistence type="predicted"/>
<dbReference type="OrthoDB" id="1750577at2"/>
<keyword evidence="1" id="KW-0812">Transmembrane</keyword>
<keyword evidence="1" id="KW-0472">Membrane</keyword>
<dbReference type="Proteomes" id="UP000309848">
    <property type="component" value="Unassembled WGS sequence"/>
</dbReference>
<evidence type="ECO:0000256" key="1">
    <source>
        <dbReference type="SAM" id="Phobius"/>
    </source>
</evidence>
<feature type="domain" description="YdbS-like PH" evidence="2">
    <location>
        <begin position="66"/>
        <end position="145"/>
    </location>
</feature>
<dbReference type="AlphaFoldDB" id="A0A4V3QXA2"/>
<organism evidence="3 4">
    <name type="scientific">Sphingomonas naasensis</name>
    <dbReference type="NCBI Taxonomy" id="1344951"/>
    <lineage>
        <taxon>Bacteria</taxon>
        <taxon>Pseudomonadati</taxon>
        <taxon>Pseudomonadota</taxon>
        <taxon>Alphaproteobacteria</taxon>
        <taxon>Sphingomonadales</taxon>
        <taxon>Sphingomonadaceae</taxon>
        <taxon>Sphingomonas</taxon>
    </lineage>
</organism>